<protein>
    <submittedName>
        <fullName evidence="1">Uncharacterized protein</fullName>
    </submittedName>
</protein>
<dbReference type="Proteomes" id="UP000076408">
    <property type="component" value="Unassembled WGS sequence"/>
</dbReference>
<evidence type="ECO:0000313" key="2">
    <source>
        <dbReference type="Proteomes" id="UP000076408"/>
    </source>
</evidence>
<name>A0A182YQ78_ANOST</name>
<sequence length="244" mass="27207">MPNQEEEKPSTSGMTKVNVAMSMIGHMEPFMIGENFDEYVSRPQLFFIVNDVEETKKVPMLVTMAGPSLYSIANRICSPEDPCSKTCKNQIELLKQHLSPKVNVMAERCKYHKCEQATNQTITEFIIELKALSQSSEGDLTFEKACEIGRSWEASEQECREMKGPAKLAAFKQRTSWKSSDRTAQGIEIINAFVVVEIIAPRPVLPNNGSVTHAVILVTCHRCVGRNETIVGLLNSLKLRNSAA</sequence>
<dbReference type="OMA" id="ESCEYNA"/>
<accession>A0A182YQ78</accession>
<dbReference type="AlphaFoldDB" id="A0A182YQ78"/>
<organism evidence="1 2">
    <name type="scientific">Anopheles stephensi</name>
    <name type="common">Indo-Pakistan malaria mosquito</name>
    <dbReference type="NCBI Taxonomy" id="30069"/>
    <lineage>
        <taxon>Eukaryota</taxon>
        <taxon>Metazoa</taxon>
        <taxon>Ecdysozoa</taxon>
        <taxon>Arthropoda</taxon>
        <taxon>Hexapoda</taxon>
        <taxon>Insecta</taxon>
        <taxon>Pterygota</taxon>
        <taxon>Neoptera</taxon>
        <taxon>Endopterygota</taxon>
        <taxon>Diptera</taxon>
        <taxon>Nematocera</taxon>
        <taxon>Culicoidea</taxon>
        <taxon>Culicidae</taxon>
        <taxon>Anophelinae</taxon>
        <taxon>Anopheles</taxon>
    </lineage>
</organism>
<proteinExistence type="predicted"/>
<reference evidence="1" key="2">
    <citation type="submission" date="2020-05" db="UniProtKB">
        <authorList>
            <consortium name="EnsemblMetazoa"/>
        </authorList>
    </citation>
    <scope>IDENTIFICATION</scope>
    <source>
        <strain evidence="1">Indian</strain>
    </source>
</reference>
<reference evidence="2" key="1">
    <citation type="journal article" date="2014" name="Genome Biol.">
        <title>Genome analysis of a major urban malaria vector mosquito, Anopheles stephensi.</title>
        <authorList>
            <person name="Jiang X."/>
            <person name="Peery A."/>
            <person name="Hall A.B."/>
            <person name="Sharma A."/>
            <person name="Chen X.G."/>
            <person name="Waterhouse R.M."/>
            <person name="Komissarov A."/>
            <person name="Riehle M.M."/>
            <person name="Shouche Y."/>
            <person name="Sharakhova M.V."/>
            <person name="Lawson D."/>
            <person name="Pakpour N."/>
            <person name="Arensburger P."/>
            <person name="Davidson V.L."/>
            <person name="Eiglmeier K."/>
            <person name="Emrich S."/>
            <person name="George P."/>
            <person name="Kennedy R.C."/>
            <person name="Mane S.P."/>
            <person name="Maslen G."/>
            <person name="Oringanje C."/>
            <person name="Qi Y."/>
            <person name="Settlage R."/>
            <person name="Tojo M."/>
            <person name="Tubio J.M."/>
            <person name="Unger M.F."/>
            <person name="Wang B."/>
            <person name="Vernick K.D."/>
            <person name="Ribeiro J.M."/>
            <person name="James A.A."/>
            <person name="Michel K."/>
            <person name="Riehle M.A."/>
            <person name="Luckhart S."/>
            <person name="Sharakhov I.V."/>
            <person name="Tu Z."/>
        </authorList>
    </citation>
    <scope>NUCLEOTIDE SEQUENCE [LARGE SCALE GENOMIC DNA]</scope>
    <source>
        <strain evidence="2">Indian</strain>
    </source>
</reference>
<keyword evidence="2" id="KW-1185">Reference proteome</keyword>
<dbReference type="VEuPathDB" id="VectorBase:ASTEI20_034871"/>
<evidence type="ECO:0000313" key="1">
    <source>
        <dbReference type="EnsemblMetazoa" id="ASTEI10614-PA"/>
    </source>
</evidence>
<dbReference type="EnsemblMetazoa" id="ASTEI10614-RA">
    <property type="protein sequence ID" value="ASTEI10614-PA"/>
    <property type="gene ID" value="ASTEI10614"/>
</dbReference>
<dbReference type="VEuPathDB" id="VectorBase:ASTEI10614"/>
<dbReference type="STRING" id="30069.A0A182YQ78"/>